<dbReference type="EMBL" id="BGZK01001663">
    <property type="protein sequence ID" value="GBP84171.1"/>
    <property type="molecule type" value="Genomic_DNA"/>
</dbReference>
<reference evidence="1 2" key="1">
    <citation type="journal article" date="2019" name="Commun. Biol.">
        <title>The bagworm genome reveals a unique fibroin gene that provides high tensile strength.</title>
        <authorList>
            <person name="Kono N."/>
            <person name="Nakamura H."/>
            <person name="Ohtoshi R."/>
            <person name="Tomita M."/>
            <person name="Numata K."/>
            <person name="Arakawa K."/>
        </authorList>
    </citation>
    <scope>NUCLEOTIDE SEQUENCE [LARGE SCALE GENOMIC DNA]</scope>
</reference>
<accession>A0A4C1Z5R7</accession>
<keyword evidence="2" id="KW-1185">Reference proteome</keyword>
<evidence type="ECO:0000313" key="2">
    <source>
        <dbReference type="Proteomes" id="UP000299102"/>
    </source>
</evidence>
<gene>
    <name evidence="1" type="ORF">EVAR_34574_1</name>
</gene>
<dbReference type="AlphaFoldDB" id="A0A4C1Z5R7"/>
<evidence type="ECO:0000313" key="1">
    <source>
        <dbReference type="EMBL" id="GBP84171.1"/>
    </source>
</evidence>
<name>A0A4C1Z5R7_EUMVA</name>
<protein>
    <submittedName>
        <fullName evidence="1">Uncharacterized protein</fullName>
    </submittedName>
</protein>
<organism evidence="1 2">
    <name type="scientific">Eumeta variegata</name>
    <name type="common">Bagworm moth</name>
    <name type="synonym">Eumeta japonica</name>
    <dbReference type="NCBI Taxonomy" id="151549"/>
    <lineage>
        <taxon>Eukaryota</taxon>
        <taxon>Metazoa</taxon>
        <taxon>Ecdysozoa</taxon>
        <taxon>Arthropoda</taxon>
        <taxon>Hexapoda</taxon>
        <taxon>Insecta</taxon>
        <taxon>Pterygota</taxon>
        <taxon>Neoptera</taxon>
        <taxon>Endopterygota</taxon>
        <taxon>Lepidoptera</taxon>
        <taxon>Glossata</taxon>
        <taxon>Ditrysia</taxon>
        <taxon>Tineoidea</taxon>
        <taxon>Psychidae</taxon>
        <taxon>Oiketicinae</taxon>
        <taxon>Eumeta</taxon>
    </lineage>
</organism>
<comment type="caution">
    <text evidence="1">The sequence shown here is derived from an EMBL/GenBank/DDBJ whole genome shotgun (WGS) entry which is preliminary data.</text>
</comment>
<dbReference type="Proteomes" id="UP000299102">
    <property type="component" value="Unassembled WGS sequence"/>
</dbReference>
<proteinExistence type="predicted"/>
<sequence length="95" mass="10784">MVGSFRSRWSIELVVVRQLLFYQSYSALFADHIVYQVSCQYSPPSVKVRQSYSTSGQGVDSPNIYTTDGYMTGNVFKDYEFGSKEGDARLYPTVL</sequence>